<dbReference type="RefSeq" id="WP_150960345.1">
    <property type="nucleotide sequence ID" value="NZ_JBHTIU010000012.1"/>
</dbReference>
<dbReference type="EC" id="2.3.1.-" evidence="2"/>
<dbReference type="PROSITE" id="PS51186">
    <property type="entry name" value="GNAT"/>
    <property type="match status" value="1"/>
</dbReference>
<comment type="caution">
    <text evidence="2">The sequence shown here is derived from an EMBL/GenBank/DDBJ whole genome shotgun (WGS) entry which is preliminary data.</text>
</comment>
<dbReference type="Gene3D" id="3.40.630.30">
    <property type="match status" value="1"/>
</dbReference>
<sequence>MNIREFDKVYAIMKASFPDSERRTYAGQKELLADPHYRLITETDDNNNIIAFMAVWEFPQFRFVEHIAVDPNTRGSGIGGKLMSTYIGESAKHVILEVEPPDTDLAQRRISFYERLGFQLNSFEYVQPPLQTGQPDLPLKIMSYPQSLTEAEFVLYREILYTKVYKAAGGRQAP</sequence>
<keyword evidence="3" id="KW-1185">Reference proteome</keyword>
<evidence type="ECO:0000313" key="2">
    <source>
        <dbReference type="EMBL" id="MFD0868411.1"/>
    </source>
</evidence>
<gene>
    <name evidence="2" type="ORF">ACFQ03_04565</name>
</gene>
<keyword evidence="2" id="KW-0012">Acyltransferase</keyword>
<dbReference type="SUPFAM" id="SSF55729">
    <property type="entry name" value="Acyl-CoA N-acyltransferases (Nat)"/>
    <property type="match status" value="1"/>
</dbReference>
<accession>A0ABW3D583</accession>
<name>A0ABW3D583_9BACL</name>
<protein>
    <submittedName>
        <fullName evidence="2">GNAT family N-acetyltransferase</fullName>
        <ecNumber evidence="2">2.3.1.-</ecNumber>
    </submittedName>
</protein>
<evidence type="ECO:0000259" key="1">
    <source>
        <dbReference type="PROSITE" id="PS51186"/>
    </source>
</evidence>
<dbReference type="InterPro" id="IPR016181">
    <property type="entry name" value="Acyl_CoA_acyltransferase"/>
</dbReference>
<evidence type="ECO:0000313" key="3">
    <source>
        <dbReference type="Proteomes" id="UP001597120"/>
    </source>
</evidence>
<dbReference type="CDD" id="cd04301">
    <property type="entry name" value="NAT_SF"/>
    <property type="match status" value="1"/>
</dbReference>
<reference evidence="3" key="1">
    <citation type="journal article" date="2019" name="Int. J. Syst. Evol. Microbiol.">
        <title>The Global Catalogue of Microorganisms (GCM) 10K type strain sequencing project: providing services to taxonomists for standard genome sequencing and annotation.</title>
        <authorList>
            <consortium name="The Broad Institute Genomics Platform"/>
            <consortium name="The Broad Institute Genome Sequencing Center for Infectious Disease"/>
            <person name="Wu L."/>
            <person name="Ma J."/>
        </authorList>
    </citation>
    <scope>NUCLEOTIDE SEQUENCE [LARGE SCALE GENOMIC DNA]</scope>
    <source>
        <strain evidence="3">CCUG 57263</strain>
    </source>
</reference>
<dbReference type="Pfam" id="PF00583">
    <property type="entry name" value="Acetyltransf_1"/>
    <property type="match status" value="1"/>
</dbReference>
<dbReference type="EMBL" id="JBHTIU010000012">
    <property type="protein sequence ID" value="MFD0868411.1"/>
    <property type="molecule type" value="Genomic_DNA"/>
</dbReference>
<keyword evidence="2" id="KW-0808">Transferase</keyword>
<proteinExistence type="predicted"/>
<dbReference type="InterPro" id="IPR000182">
    <property type="entry name" value="GNAT_dom"/>
</dbReference>
<organism evidence="2 3">
    <name type="scientific">Paenibacillus residui</name>
    <dbReference type="NCBI Taxonomy" id="629724"/>
    <lineage>
        <taxon>Bacteria</taxon>
        <taxon>Bacillati</taxon>
        <taxon>Bacillota</taxon>
        <taxon>Bacilli</taxon>
        <taxon>Bacillales</taxon>
        <taxon>Paenibacillaceae</taxon>
        <taxon>Paenibacillus</taxon>
    </lineage>
</organism>
<feature type="domain" description="N-acetyltransferase" evidence="1">
    <location>
        <begin position="1"/>
        <end position="144"/>
    </location>
</feature>
<dbReference type="GO" id="GO:0016746">
    <property type="term" value="F:acyltransferase activity"/>
    <property type="evidence" value="ECO:0007669"/>
    <property type="project" value="UniProtKB-KW"/>
</dbReference>
<dbReference type="Proteomes" id="UP001597120">
    <property type="component" value="Unassembled WGS sequence"/>
</dbReference>